<evidence type="ECO:0000313" key="2">
    <source>
        <dbReference type="Proteomes" id="UP000247409"/>
    </source>
</evidence>
<dbReference type="OrthoDB" id="125347at2759"/>
<dbReference type="Proteomes" id="UP000247409">
    <property type="component" value="Unassembled WGS sequence"/>
</dbReference>
<organism evidence="1 2">
    <name type="scientific">Gracilariopsis chorda</name>
    <dbReference type="NCBI Taxonomy" id="448386"/>
    <lineage>
        <taxon>Eukaryota</taxon>
        <taxon>Rhodophyta</taxon>
        <taxon>Florideophyceae</taxon>
        <taxon>Rhodymeniophycidae</taxon>
        <taxon>Gracilariales</taxon>
        <taxon>Gracilariaceae</taxon>
        <taxon>Gracilariopsis</taxon>
    </lineage>
</organism>
<reference evidence="1 2" key="1">
    <citation type="journal article" date="2018" name="Mol. Biol. Evol.">
        <title>Analysis of the draft genome of the red seaweed Gracilariopsis chorda provides insights into genome size evolution in Rhodophyta.</title>
        <authorList>
            <person name="Lee J."/>
            <person name="Yang E.C."/>
            <person name="Graf L."/>
            <person name="Yang J.H."/>
            <person name="Qiu H."/>
            <person name="Zel Zion U."/>
            <person name="Chan C.X."/>
            <person name="Stephens T.G."/>
            <person name="Weber A.P.M."/>
            <person name="Boo G.H."/>
            <person name="Boo S.M."/>
            <person name="Kim K.M."/>
            <person name="Shin Y."/>
            <person name="Jung M."/>
            <person name="Lee S.J."/>
            <person name="Yim H.S."/>
            <person name="Lee J.H."/>
            <person name="Bhattacharya D."/>
            <person name="Yoon H.S."/>
        </authorList>
    </citation>
    <scope>NUCLEOTIDE SEQUENCE [LARGE SCALE GENOMIC DNA]</scope>
    <source>
        <strain evidence="1 2">SKKU-2015</strain>
        <tissue evidence="1">Whole body</tissue>
    </source>
</reference>
<sequence length="125" mass="14078">MASLPTTSAKVRRKRLTLAEKRDILDDLSNGNTVKETAIRFGCTERTIQKTRAQSETVLAAFQQSALNTQFKALQAPRFPDIESGLYKFVQVARFAKLPLSGSVLRCRALHIRDVLLKKEHHDAK</sequence>
<accession>A0A2V3IPM7</accession>
<comment type="caution">
    <text evidence="1">The sequence shown here is derived from an EMBL/GenBank/DDBJ whole genome shotgun (WGS) entry which is preliminary data.</text>
</comment>
<evidence type="ECO:0000313" key="1">
    <source>
        <dbReference type="EMBL" id="PXF44041.1"/>
    </source>
</evidence>
<dbReference type="AlphaFoldDB" id="A0A2V3IPM7"/>
<name>A0A2V3IPM7_9FLOR</name>
<protein>
    <submittedName>
        <fullName evidence="1">Tigger transposable element-derived protein 4</fullName>
    </submittedName>
</protein>
<proteinExistence type="predicted"/>
<dbReference type="EMBL" id="NBIV01000103">
    <property type="protein sequence ID" value="PXF44041.1"/>
    <property type="molecule type" value="Genomic_DNA"/>
</dbReference>
<dbReference type="Pfam" id="PF13384">
    <property type="entry name" value="HTH_23"/>
    <property type="match status" value="1"/>
</dbReference>
<gene>
    <name evidence="1" type="ORF">BWQ96_06214</name>
</gene>
<keyword evidence="2" id="KW-1185">Reference proteome</keyword>